<dbReference type="SUPFAM" id="SSF81799">
    <property type="entry name" value="Putative methyltransferase TM0872, insert domain"/>
    <property type="match status" value="1"/>
</dbReference>
<dbReference type="EMBL" id="JNSK01000014">
    <property type="protein sequence ID" value="KGA19259.1"/>
    <property type="molecule type" value="Genomic_DNA"/>
</dbReference>
<evidence type="ECO:0000256" key="2">
    <source>
        <dbReference type="ARBA" id="ARBA00022490"/>
    </source>
</evidence>
<dbReference type="GO" id="GO:0071424">
    <property type="term" value="F:rRNA (cytosine-N4-)-methyltransferase activity"/>
    <property type="evidence" value="ECO:0007669"/>
    <property type="project" value="TreeGrafter"/>
</dbReference>
<keyword evidence="3" id="KW-0698">rRNA processing</keyword>
<dbReference type="InterPro" id="IPR023397">
    <property type="entry name" value="SAM-dep_MeTrfase_MraW_recog"/>
</dbReference>
<keyword evidence="6" id="KW-0949">S-adenosyl-L-methionine</keyword>
<comment type="similarity">
    <text evidence="1">Belongs to the methyltransferase superfamily. RsmH family.</text>
</comment>
<sequence>MIQESNTQHVSVMRDECIELLSPAISAHANPVVIDATLGLGGHTEALLNKFPQLVVIGIDRDTQAIEIATERLSRFGQRFISHRSIFDRISDVAKEHGYSHVQGILFDLGVSSLQLDNGDRGFSYAHDASLDMRMDKSQAKTAADIVNTYSPSELVRILRTYGEEKFATRIVESIVKEREKAPLNSTSHLATLVKNAIPAATRRTGGNPAKRTFQALRIETNDELGAITRAIPQALELLDIHARLVVMSFQSLEDRIVKNFFQEATTSGTPQGLPVEIAELAAKFALVFNGSQSPSEAEVEENSRAASVRLRAIERVAA</sequence>
<dbReference type="HAMAP" id="MF_01007">
    <property type="entry name" value="16SrRNA_methyltr_H"/>
    <property type="match status" value="1"/>
</dbReference>
<proteinExistence type="inferred from homology"/>
<evidence type="ECO:0000256" key="5">
    <source>
        <dbReference type="ARBA" id="ARBA00022679"/>
    </source>
</evidence>
<evidence type="ECO:0000256" key="3">
    <source>
        <dbReference type="ARBA" id="ARBA00022552"/>
    </source>
</evidence>
<dbReference type="GO" id="GO:0005737">
    <property type="term" value="C:cytoplasm"/>
    <property type="evidence" value="ECO:0007669"/>
    <property type="project" value="TreeGrafter"/>
</dbReference>
<reference evidence="7" key="1">
    <citation type="submission" date="2014-05" db="EMBL/GenBank/DDBJ databases">
        <title>Key roles for freshwater Actinobacteria revealed by deep metagenomic sequencing.</title>
        <authorList>
            <person name="Ghai R."/>
            <person name="Mizuno C.M."/>
            <person name="Picazo A."/>
            <person name="Camacho A."/>
            <person name="Rodriguez-Valera F."/>
        </authorList>
    </citation>
    <scope>NUCLEOTIDE SEQUENCE</scope>
</reference>
<dbReference type="Gene3D" id="3.40.50.150">
    <property type="entry name" value="Vaccinia Virus protein VP39"/>
    <property type="match status" value="1"/>
</dbReference>
<accession>A0A094QAU4</accession>
<dbReference type="AlphaFoldDB" id="A0A094QAU4"/>
<evidence type="ECO:0008006" key="8">
    <source>
        <dbReference type="Google" id="ProtNLM"/>
    </source>
</evidence>
<protein>
    <recommendedName>
        <fullName evidence="8">16S rRNA methyltransferase</fullName>
    </recommendedName>
</protein>
<dbReference type="InterPro" id="IPR029063">
    <property type="entry name" value="SAM-dependent_MTases_sf"/>
</dbReference>
<dbReference type="GO" id="GO:0070475">
    <property type="term" value="P:rRNA base methylation"/>
    <property type="evidence" value="ECO:0007669"/>
    <property type="project" value="TreeGrafter"/>
</dbReference>
<dbReference type="SUPFAM" id="SSF53335">
    <property type="entry name" value="S-adenosyl-L-methionine-dependent methyltransferases"/>
    <property type="match status" value="1"/>
</dbReference>
<keyword evidence="5" id="KW-0808">Transferase</keyword>
<dbReference type="PIRSF" id="PIRSF004486">
    <property type="entry name" value="MraW"/>
    <property type="match status" value="1"/>
</dbReference>
<evidence type="ECO:0000256" key="1">
    <source>
        <dbReference type="ARBA" id="ARBA00010396"/>
    </source>
</evidence>
<dbReference type="PANTHER" id="PTHR11265:SF0">
    <property type="entry name" value="12S RRNA N4-METHYLCYTIDINE METHYLTRANSFERASE"/>
    <property type="match status" value="1"/>
</dbReference>
<keyword evidence="4" id="KW-0489">Methyltransferase</keyword>
<evidence type="ECO:0000313" key="7">
    <source>
        <dbReference type="EMBL" id="KGA19259.1"/>
    </source>
</evidence>
<comment type="caution">
    <text evidence="7">The sequence shown here is derived from an EMBL/GenBank/DDBJ whole genome shotgun (WGS) entry which is preliminary data.</text>
</comment>
<evidence type="ECO:0000256" key="6">
    <source>
        <dbReference type="ARBA" id="ARBA00022691"/>
    </source>
</evidence>
<dbReference type="NCBIfam" id="TIGR00006">
    <property type="entry name" value="16S rRNA (cytosine(1402)-N(4))-methyltransferase RsmH"/>
    <property type="match status" value="1"/>
</dbReference>
<gene>
    <name evidence="7" type="ORF">GM50_5910</name>
</gene>
<keyword evidence="2" id="KW-0963">Cytoplasm</keyword>
<organism evidence="7">
    <name type="scientific">freshwater metagenome</name>
    <dbReference type="NCBI Taxonomy" id="449393"/>
    <lineage>
        <taxon>unclassified sequences</taxon>
        <taxon>metagenomes</taxon>
        <taxon>ecological metagenomes</taxon>
    </lineage>
</organism>
<name>A0A094QAU4_9ZZZZ</name>
<dbReference type="InterPro" id="IPR002903">
    <property type="entry name" value="RsmH"/>
</dbReference>
<dbReference type="Gene3D" id="1.10.150.170">
    <property type="entry name" value="Putative methyltransferase TM0872, insert domain"/>
    <property type="match status" value="1"/>
</dbReference>
<dbReference type="Pfam" id="PF01795">
    <property type="entry name" value="Methyltransf_5"/>
    <property type="match status" value="1"/>
</dbReference>
<evidence type="ECO:0000256" key="4">
    <source>
        <dbReference type="ARBA" id="ARBA00022603"/>
    </source>
</evidence>
<dbReference type="FunFam" id="1.10.150.170:FF:000001">
    <property type="entry name" value="Ribosomal RNA small subunit methyltransferase H"/>
    <property type="match status" value="1"/>
</dbReference>
<dbReference type="PANTHER" id="PTHR11265">
    <property type="entry name" value="S-ADENOSYL-METHYLTRANSFERASE MRAW"/>
    <property type="match status" value="1"/>
</dbReference>